<feature type="domain" description="Thioesterase" evidence="1">
    <location>
        <begin position="51"/>
        <end position="122"/>
    </location>
</feature>
<keyword evidence="3" id="KW-1185">Reference proteome</keyword>
<protein>
    <submittedName>
        <fullName evidence="2">Thioesterase superfamily protein</fullName>
    </submittedName>
</protein>
<evidence type="ECO:0000313" key="2">
    <source>
        <dbReference type="EMBL" id="TWJ19401.1"/>
    </source>
</evidence>
<dbReference type="EMBL" id="VLLN01000009">
    <property type="protein sequence ID" value="TWJ19401.1"/>
    <property type="molecule type" value="Genomic_DNA"/>
</dbReference>
<dbReference type="GO" id="GO:0016790">
    <property type="term" value="F:thiolester hydrolase activity"/>
    <property type="evidence" value="ECO:0007669"/>
    <property type="project" value="UniProtKB-ARBA"/>
</dbReference>
<dbReference type="CDD" id="cd03443">
    <property type="entry name" value="PaaI_thioesterase"/>
    <property type="match status" value="1"/>
</dbReference>
<dbReference type="AlphaFoldDB" id="A0A562VNQ0"/>
<sequence>MTRHQIQAHWPGSCFGCSSGNPHGLQLRFSRTLEGCTTTHTVPEHHCGFDGLTHGGIIATLLDEVAAWAIIARLNRLGLTREMTTRYLMPVPTNRELVVTGTVLTHDNRSATVRATIHSDGVLLAEADSSWSFPRLSRIANLANVPEERLRQFLDEAAG</sequence>
<organism evidence="2 3">
    <name type="scientific">Geobacter argillaceus</name>
    <dbReference type="NCBI Taxonomy" id="345631"/>
    <lineage>
        <taxon>Bacteria</taxon>
        <taxon>Pseudomonadati</taxon>
        <taxon>Thermodesulfobacteriota</taxon>
        <taxon>Desulfuromonadia</taxon>
        <taxon>Geobacterales</taxon>
        <taxon>Geobacteraceae</taxon>
        <taxon>Geobacter</taxon>
    </lineage>
</organism>
<dbReference type="Proteomes" id="UP000319449">
    <property type="component" value="Unassembled WGS sequence"/>
</dbReference>
<reference evidence="2 3" key="1">
    <citation type="submission" date="2019-07" db="EMBL/GenBank/DDBJ databases">
        <title>Genomic Encyclopedia of Archaeal and Bacterial Type Strains, Phase II (KMG-II): from individual species to whole genera.</title>
        <authorList>
            <person name="Goeker M."/>
        </authorList>
    </citation>
    <scope>NUCLEOTIDE SEQUENCE [LARGE SCALE GENOMIC DNA]</scope>
    <source>
        <strain evidence="2 3">ATCC BAA-1139</strain>
    </source>
</reference>
<evidence type="ECO:0000259" key="1">
    <source>
        <dbReference type="Pfam" id="PF03061"/>
    </source>
</evidence>
<accession>A0A562VNQ0</accession>
<name>A0A562VNQ0_9BACT</name>
<dbReference type="InterPro" id="IPR052061">
    <property type="entry name" value="PTE-AB_protein"/>
</dbReference>
<dbReference type="RefSeq" id="WP_145021534.1">
    <property type="nucleotide sequence ID" value="NZ_VLLN01000009.1"/>
</dbReference>
<dbReference type="OrthoDB" id="5297685at2"/>
<dbReference type="Pfam" id="PF03061">
    <property type="entry name" value="4HBT"/>
    <property type="match status" value="1"/>
</dbReference>
<comment type="caution">
    <text evidence="2">The sequence shown here is derived from an EMBL/GenBank/DDBJ whole genome shotgun (WGS) entry which is preliminary data.</text>
</comment>
<dbReference type="PANTHER" id="PTHR47260:SF3">
    <property type="entry name" value="THIOESTERASE FAMILY PROTEIN (AFU_ORTHOLOGUE AFUA_7G03960)"/>
    <property type="match status" value="1"/>
</dbReference>
<dbReference type="InterPro" id="IPR006683">
    <property type="entry name" value="Thioestr_dom"/>
</dbReference>
<dbReference type="Gene3D" id="3.10.129.10">
    <property type="entry name" value="Hotdog Thioesterase"/>
    <property type="match status" value="1"/>
</dbReference>
<dbReference type="SUPFAM" id="SSF54637">
    <property type="entry name" value="Thioesterase/thiol ester dehydrase-isomerase"/>
    <property type="match status" value="1"/>
</dbReference>
<dbReference type="InterPro" id="IPR029069">
    <property type="entry name" value="HotDog_dom_sf"/>
</dbReference>
<evidence type="ECO:0000313" key="3">
    <source>
        <dbReference type="Proteomes" id="UP000319449"/>
    </source>
</evidence>
<gene>
    <name evidence="2" type="ORF">JN12_01817</name>
</gene>
<proteinExistence type="predicted"/>
<dbReference type="PANTHER" id="PTHR47260">
    <property type="entry name" value="UPF0644 PROTEIN PB2B4.06"/>
    <property type="match status" value="1"/>
</dbReference>